<accession>A0A6J7DXU6</accession>
<gene>
    <name evidence="1" type="ORF">UFOPK3402_00877</name>
</gene>
<reference evidence="1" key="1">
    <citation type="submission" date="2020-05" db="EMBL/GenBank/DDBJ databases">
        <authorList>
            <person name="Chiriac C."/>
            <person name="Salcher M."/>
            <person name="Ghai R."/>
            <person name="Kavagutti S V."/>
        </authorList>
    </citation>
    <scope>NUCLEOTIDE SEQUENCE</scope>
</reference>
<sequence length="117" mass="12147">MLGIMGARCGSLASSGLPVAVFAPDTAHEFDPMPGPVGPSQRLSSSDDARSRCSGAMAGCGTWAEEPCELLPPNAFASKTPLTTVPEATMGRCLTYGYGGKSFSVSWTPTDADMIER</sequence>
<organism evidence="1">
    <name type="scientific">freshwater metagenome</name>
    <dbReference type="NCBI Taxonomy" id="449393"/>
    <lineage>
        <taxon>unclassified sequences</taxon>
        <taxon>metagenomes</taxon>
        <taxon>ecological metagenomes</taxon>
    </lineage>
</organism>
<dbReference type="AlphaFoldDB" id="A0A6J7DXU6"/>
<proteinExistence type="predicted"/>
<name>A0A6J7DXU6_9ZZZZ</name>
<dbReference type="EMBL" id="CAFBLS010000093">
    <property type="protein sequence ID" value="CAB4874458.1"/>
    <property type="molecule type" value="Genomic_DNA"/>
</dbReference>
<evidence type="ECO:0000313" key="1">
    <source>
        <dbReference type="EMBL" id="CAB4874458.1"/>
    </source>
</evidence>
<protein>
    <submittedName>
        <fullName evidence="1">Unannotated protein</fullName>
    </submittedName>
</protein>